<dbReference type="OrthoDB" id="447251at2759"/>
<keyword evidence="3" id="KW-0157">Chromophore</keyword>
<dbReference type="Pfam" id="PF13426">
    <property type="entry name" value="PAS_9"/>
    <property type="match status" value="1"/>
</dbReference>
<dbReference type="EMBL" id="CAJNDS010000371">
    <property type="protein sequence ID" value="CAE7198658.1"/>
    <property type="molecule type" value="Genomic_DNA"/>
</dbReference>
<dbReference type="PANTHER" id="PTHR47429:SF2">
    <property type="entry name" value="PROTEIN TWIN LOV 1"/>
    <property type="match status" value="1"/>
</dbReference>
<feature type="non-terminal residue" evidence="5">
    <location>
        <position position="1"/>
    </location>
</feature>
<evidence type="ECO:0000256" key="3">
    <source>
        <dbReference type="ARBA" id="ARBA00022991"/>
    </source>
</evidence>
<dbReference type="Gene3D" id="3.30.450.20">
    <property type="entry name" value="PAS domain"/>
    <property type="match status" value="1"/>
</dbReference>
<name>A0A812J419_9DINO</name>
<reference evidence="5" key="1">
    <citation type="submission" date="2021-02" db="EMBL/GenBank/DDBJ databases">
        <authorList>
            <person name="Dougan E. K."/>
            <person name="Rhodes N."/>
            <person name="Thang M."/>
            <person name="Chan C."/>
        </authorList>
    </citation>
    <scope>NUCLEOTIDE SEQUENCE</scope>
</reference>
<dbReference type="GO" id="GO:0005634">
    <property type="term" value="C:nucleus"/>
    <property type="evidence" value="ECO:0007669"/>
    <property type="project" value="TreeGrafter"/>
</dbReference>
<dbReference type="PANTHER" id="PTHR47429">
    <property type="entry name" value="PROTEIN TWIN LOV 1"/>
    <property type="match status" value="1"/>
</dbReference>
<keyword evidence="2" id="KW-0288">FMN</keyword>
<keyword evidence="6" id="KW-1185">Reference proteome</keyword>
<gene>
    <name evidence="5" type="primary">PHOT</name>
    <name evidence="5" type="ORF">SNAT2548_LOCUS5749</name>
</gene>
<evidence type="ECO:0000259" key="4">
    <source>
        <dbReference type="Pfam" id="PF13426"/>
    </source>
</evidence>
<comment type="caution">
    <text evidence="5">The sequence shown here is derived from an EMBL/GenBank/DDBJ whole genome shotgun (WGS) entry which is preliminary data.</text>
</comment>
<dbReference type="SUPFAM" id="SSF55785">
    <property type="entry name" value="PYP-like sensor domain (PAS domain)"/>
    <property type="match status" value="1"/>
</dbReference>
<protein>
    <submittedName>
        <fullName evidence="5">PHOT protein</fullName>
    </submittedName>
</protein>
<accession>A0A812J419</accession>
<dbReference type="InterPro" id="IPR035965">
    <property type="entry name" value="PAS-like_dom_sf"/>
</dbReference>
<feature type="domain" description="PAS" evidence="4">
    <location>
        <begin position="90"/>
        <end position="134"/>
    </location>
</feature>
<dbReference type="AlphaFoldDB" id="A0A812J419"/>
<proteinExistence type="predicted"/>
<sequence>MAMAFSQERFLDLLDPFEDAEEEESDEVGVLPGFGGHAPDASKFSRQESSHGPLHWNTRCSTELQNVIDNFCIEELYEVGFSVTLADPSKPDCPLIACSAGFTELTGYSVQEIVGRNCRFLLNGVPSNLIDEATRVKCRAFCKDSSDGKEYAGAPDNLPDGLQKPWVELPKGEMICVQTNARKSGELFRNMFYLKQVELDETHYILGLQ</sequence>
<evidence type="ECO:0000313" key="6">
    <source>
        <dbReference type="Proteomes" id="UP000604046"/>
    </source>
</evidence>
<evidence type="ECO:0000256" key="1">
    <source>
        <dbReference type="ARBA" id="ARBA00022630"/>
    </source>
</evidence>
<evidence type="ECO:0000256" key="2">
    <source>
        <dbReference type="ARBA" id="ARBA00022643"/>
    </source>
</evidence>
<keyword evidence="1" id="KW-0285">Flavoprotein</keyword>
<dbReference type="InterPro" id="IPR000014">
    <property type="entry name" value="PAS"/>
</dbReference>
<organism evidence="5 6">
    <name type="scientific">Symbiodinium natans</name>
    <dbReference type="NCBI Taxonomy" id="878477"/>
    <lineage>
        <taxon>Eukaryota</taxon>
        <taxon>Sar</taxon>
        <taxon>Alveolata</taxon>
        <taxon>Dinophyceae</taxon>
        <taxon>Suessiales</taxon>
        <taxon>Symbiodiniaceae</taxon>
        <taxon>Symbiodinium</taxon>
    </lineage>
</organism>
<evidence type="ECO:0000313" key="5">
    <source>
        <dbReference type="EMBL" id="CAE7198658.1"/>
    </source>
</evidence>
<dbReference type="Proteomes" id="UP000604046">
    <property type="component" value="Unassembled WGS sequence"/>
</dbReference>